<evidence type="ECO:0000313" key="11">
    <source>
        <dbReference type="EMBL" id="HIX01097.1"/>
    </source>
</evidence>
<feature type="transmembrane region" description="Helical" evidence="9">
    <location>
        <begin position="157"/>
        <end position="179"/>
    </location>
</feature>
<comment type="caution">
    <text evidence="11">The sequence shown here is derived from an EMBL/GenBank/DDBJ whole genome shotgun (WGS) entry which is preliminary data.</text>
</comment>
<dbReference type="NCBIfam" id="NF009608">
    <property type="entry name" value="PRK13105.1"/>
    <property type="match status" value="1"/>
</dbReference>
<evidence type="ECO:0000256" key="10">
    <source>
        <dbReference type="SAM" id="SignalP"/>
    </source>
</evidence>
<dbReference type="GO" id="GO:0016765">
    <property type="term" value="F:transferase activity, transferring alkyl or aryl (other than methyl) groups"/>
    <property type="evidence" value="ECO:0007669"/>
    <property type="project" value="InterPro"/>
</dbReference>
<feature type="transmembrane region" description="Helical" evidence="9">
    <location>
        <begin position="74"/>
        <end position="91"/>
    </location>
</feature>
<evidence type="ECO:0000256" key="6">
    <source>
        <dbReference type="ARBA" id="ARBA00023136"/>
    </source>
</evidence>
<reference evidence="11" key="2">
    <citation type="submission" date="2021-04" db="EMBL/GenBank/DDBJ databases">
        <authorList>
            <person name="Gilroy R."/>
        </authorList>
    </citation>
    <scope>NUCLEOTIDE SEQUENCE</scope>
    <source>
        <strain evidence="11">ChiHejej3B27-3195</strain>
    </source>
</reference>
<dbReference type="EMBL" id="DXGD01000495">
    <property type="protein sequence ID" value="HIX01097.1"/>
    <property type="molecule type" value="Genomic_DNA"/>
</dbReference>
<comment type="pathway">
    <text evidence="2">Carotenoid biosynthesis.</text>
</comment>
<evidence type="ECO:0000256" key="1">
    <source>
        <dbReference type="ARBA" id="ARBA00004141"/>
    </source>
</evidence>
<sequence length="419" mass="45232">MTYVWSALPFLAAAAACAWAARTRIHWWALVAAGAALLLLTAVFDNIMIALDFFHYAPEHLAGLSIGAAPIEDFAYPIAGALLLPACWHMLRARRRTSPAHTSPAHSSGASPQPPRLSPQVTPRAEGPPSFMRSLLPHLMLSSRPASWINTAYPFGAAYVVVAHQIDWAVVVGVIFFLVPYNMAMYGINDVFDYESDLRNPRKGGIEGALLDPSWHRPILVSAAVGTIPFLLLLMVASGPATWLALAVSMFAVVAYSAPGLRFKERPVLDSITSSTHFVSPAVVGLTLAFDRTEAAVPATAYVVLAAFFLWGMAAHAFGAIQDVVPDREARIASIATALGARATVRLSVALWAMAGVLMLFTAWPGPLAAVIALPYLVISVPWWNVSDGDSAQVNRSWRRFIWLNYFGGFIATMLLILA</sequence>
<dbReference type="NCBIfam" id="TIGR03462">
    <property type="entry name" value="CarR_dom_SF"/>
    <property type="match status" value="1"/>
</dbReference>
<dbReference type="GO" id="GO:0045436">
    <property type="term" value="F:lycopene beta cyclase activity"/>
    <property type="evidence" value="ECO:0007669"/>
    <property type="project" value="UniProtKB-ARBA"/>
</dbReference>
<keyword evidence="4" id="KW-0125">Carotenoid biosynthesis</keyword>
<evidence type="ECO:0000256" key="9">
    <source>
        <dbReference type="SAM" id="Phobius"/>
    </source>
</evidence>
<keyword evidence="7" id="KW-0413">Isomerase</keyword>
<reference evidence="11" key="1">
    <citation type="journal article" date="2021" name="PeerJ">
        <title>Extensive microbial diversity within the chicken gut microbiome revealed by metagenomics and culture.</title>
        <authorList>
            <person name="Gilroy R."/>
            <person name="Ravi A."/>
            <person name="Getino M."/>
            <person name="Pursley I."/>
            <person name="Horton D.L."/>
            <person name="Alikhan N.F."/>
            <person name="Baker D."/>
            <person name="Gharbi K."/>
            <person name="Hall N."/>
            <person name="Watson M."/>
            <person name="Adriaenssens E.M."/>
            <person name="Foster-Nyarko E."/>
            <person name="Jarju S."/>
            <person name="Secka A."/>
            <person name="Antonio M."/>
            <person name="Oren A."/>
            <person name="Chaudhuri R.R."/>
            <person name="La Ragione R."/>
            <person name="Hildebrand F."/>
            <person name="Pallen M.J."/>
        </authorList>
    </citation>
    <scope>NUCLEOTIDE SEQUENCE</scope>
    <source>
        <strain evidence="11">ChiHejej3B27-3195</strain>
    </source>
</reference>
<name>A0A9D1UVH6_9MICC</name>
<feature type="region of interest" description="Disordered" evidence="8">
    <location>
        <begin position="99"/>
        <end position="127"/>
    </location>
</feature>
<feature type="transmembrane region" description="Helical" evidence="9">
    <location>
        <begin position="343"/>
        <end position="362"/>
    </location>
</feature>
<comment type="subcellular location">
    <subcellularLocation>
        <location evidence="1">Membrane</location>
        <topology evidence="1">Multi-pass membrane protein</topology>
    </subcellularLocation>
</comment>
<proteinExistence type="predicted"/>
<keyword evidence="10" id="KW-0732">Signal</keyword>
<protein>
    <submittedName>
        <fullName evidence="11">Prenyltransferase</fullName>
    </submittedName>
</protein>
<dbReference type="InterPro" id="IPR044878">
    <property type="entry name" value="UbiA_sf"/>
</dbReference>
<dbReference type="InterPro" id="IPR017825">
    <property type="entry name" value="Lycopene_cyclase_dom"/>
</dbReference>
<feature type="compositionally biased region" description="Polar residues" evidence="8">
    <location>
        <begin position="99"/>
        <end position="111"/>
    </location>
</feature>
<feature type="transmembrane region" description="Helical" evidence="9">
    <location>
        <begin position="398"/>
        <end position="418"/>
    </location>
</feature>
<dbReference type="GO" id="GO:0016020">
    <property type="term" value="C:membrane"/>
    <property type="evidence" value="ECO:0007669"/>
    <property type="project" value="UniProtKB-SubCell"/>
</dbReference>
<feature type="chain" id="PRO_5039417687" evidence="10">
    <location>
        <begin position="21"/>
        <end position="419"/>
    </location>
</feature>
<keyword evidence="5 9" id="KW-1133">Transmembrane helix</keyword>
<feature type="transmembrane region" description="Helical" evidence="9">
    <location>
        <begin position="243"/>
        <end position="261"/>
    </location>
</feature>
<gene>
    <name evidence="11" type="ORF">H9871_13270</name>
</gene>
<feature type="signal peptide" evidence="10">
    <location>
        <begin position="1"/>
        <end position="20"/>
    </location>
</feature>
<dbReference type="InterPro" id="IPR000537">
    <property type="entry name" value="UbiA_prenyltransferase"/>
</dbReference>
<dbReference type="GO" id="GO:0016872">
    <property type="term" value="F:intramolecular lyase activity"/>
    <property type="evidence" value="ECO:0007669"/>
    <property type="project" value="InterPro"/>
</dbReference>
<feature type="transmembrane region" description="Helical" evidence="9">
    <location>
        <begin position="368"/>
        <end position="386"/>
    </location>
</feature>
<dbReference type="Pfam" id="PF01040">
    <property type="entry name" value="UbiA"/>
    <property type="match status" value="1"/>
</dbReference>
<feature type="transmembrane region" description="Helical" evidence="9">
    <location>
        <begin position="302"/>
        <end position="322"/>
    </location>
</feature>
<dbReference type="Gene3D" id="1.10.357.140">
    <property type="entry name" value="UbiA prenyltransferase"/>
    <property type="match status" value="1"/>
</dbReference>
<organism evidence="11 12">
    <name type="scientific">Candidatus Nesterenkonia stercoripullorum</name>
    <dbReference type="NCBI Taxonomy" id="2838701"/>
    <lineage>
        <taxon>Bacteria</taxon>
        <taxon>Bacillati</taxon>
        <taxon>Actinomycetota</taxon>
        <taxon>Actinomycetes</taxon>
        <taxon>Micrococcales</taxon>
        <taxon>Micrococcaceae</taxon>
        <taxon>Nesterenkonia</taxon>
    </lineage>
</organism>
<accession>A0A9D1UVH6</accession>
<evidence type="ECO:0000256" key="5">
    <source>
        <dbReference type="ARBA" id="ARBA00022989"/>
    </source>
</evidence>
<dbReference type="GO" id="GO:0016117">
    <property type="term" value="P:carotenoid biosynthetic process"/>
    <property type="evidence" value="ECO:0007669"/>
    <property type="project" value="UniProtKB-KW"/>
</dbReference>
<evidence type="ECO:0000256" key="4">
    <source>
        <dbReference type="ARBA" id="ARBA00022746"/>
    </source>
</evidence>
<feature type="transmembrane region" description="Helical" evidence="9">
    <location>
        <begin position="219"/>
        <end position="237"/>
    </location>
</feature>
<evidence type="ECO:0000256" key="8">
    <source>
        <dbReference type="SAM" id="MobiDB-lite"/>
    </source>
</evidence>
<dbReference type="Gene3D" id="1.20.120.1780">
    <property type="entry name" value="UbiA prenyltransferase"/>
    <property type="match status" value="1"/>
</dbReference>
<evidence type="ECO:0000256" key="3">
    <source>
        <dbReference type="ARBA" id="ARBA00022692"/>
    </source>
</evidence>
<dbReference type="AlphaFoldDB" id="A0A9D1UVH6"/>
<feature type="transmembrane region" description="Helical" evidence="9">
    <location>
        <begin position="30"/>
        <end position="54"/>
    </location>
</feature>
<evidence type="ECO:0000256" key="2">
    <source>
        <dbReference type="ARBA" id="ARBA00004829"/>
    </source>
</evidence>
<keyword evidence="6 9" id="KW-0472">Membrane</keyword>
<dbReference type="Proteomes" id="UP000824151">
    <property type="component" value="Unassembled WGS sequence"/>
</dbReference>
<keyword evidence="3 9" id="KW-0812">Transmembrane</keyword>
<dbReference type="CDD" id="cd13966">
    <property type="entry name" value="PT_UbiA_4"/>
    <property type="match status" value="1"/>
</dbReference>
<evidence type="ECO:0000256" key="7">
    <source>
        <dbReference type="ARBA" id="ARBA00023235"/>
    </source>
</evidence>
<evidence type="ECO:0000313" key="12">
    <source>
        <dbReference type="Proteomes" id="UP000824151"/>
    </source>
</evidence>